<dbReference type="AlphaFoldDB" id="A0A8J2UHC0"/>
<reference evidence="1" key="2">
    <citation type="submission" date="2020-09" db="EMBL/GenBank/DDBJ databases">
        <authorList>
            <person name="Sun Q."/>
            <person name="Zhou Y."/>
        </authorList>
    </citation>
    <scope>NUCLEOTIDE SEQUENCE</scope>
    <source>
        <strain evidence="1">CGMCC 1.15448</strain>
    </source>
</reference>
<evidence type="ECO:0000313" key="1">
    <source>
        <dbReference type="EMBL" id="GGB17782.1"/>
    </source>
</evidence>
<dbReference type="Proteomes" id="UP000607559">
    <property type="component" value="Unassembled WGS sequence"/>
</dbReference>
<name>A0A8J2UHC0_9BACT</name>
<keyword evidence="2" id="KW-1185">Reference proteome</keyword>
<gene>
    <name evidence="1" type="ORF">GCM10011511_46990</name>
</gene>
<reference evidence="1" key="1">
    <citation type="journal article" date="2014" name="Int. J. Syst. Evol. Microbiol.">
        <title>Complete genome sequence of Corynebacterium casei LMG S-19264T (=DSM 44701T), isolated from a smear-ripened cheese.</title>
        <authorList>
            <consortium name="US DOE Joint Genome Institute (JGI-PGF)"/>
            <person name="Walter F."/>
            <person name="Albersmeier A."/>
            <person name="Kalinowski J."/>
            <person name="Ruckert C."/>
        </authorList>
    </citation>
    <scope>NUCLEOTIDE SEQUENCE</scope>
    <source>
        <strain evidence="1">CGMCC 1.15448</strain>
    </source>
</reference>
<protein>
    <submittedName>
        <fullName evidence="1">Uncharacterized protein</fullName>
    </submittedName>
</protein>
<evidence type="ECO:0000313" key="2">
    <source>
        <dbReference type="Proteomes" id="UP000607559"/>
    </source>
</evidence>
<dbReference type="EMBL" id="BMJC01000005">
    <property type="protein sequence ID" value="GGB17782.1"/>
    <property type="molecule type" value="Genomic_DNA"/>
</dbReference>
<organism evidence="1 2">
    <name type="scientific">Puia dinghuensis</name>
    <dbReference type="NCBI Taxonomy" id="1792502"/>
    <lineage>
        <taxon>Bacteria</taxon>
        <taxon>Pseudomonadati</taxon>
        <taxon>Bacteroidota</taxon>
        <taxon>Chitinophagia</taxon>
        <taxon>Chitinophagales</taxon>
        <taxon>Chitinophagaceae</taxon>
        <taxon>Puia</taxon>
    </lineage>
</organism>
<proteinExistence type="predicted"/>
<accession>A0A8J2UHC0</accession>
<comment type="caution">
    <text evidence="1">The sequence shown here is derived from an EMBL/GenBank/DDBJ whole genome shotgun (WGS) entry which is preliminary data.</text>
</comment>
<sequence>MIDFESAGDLTLEDCLRYTGKEMRAEKSGEEIFSYVTQEGRIEAGPFETLFLKIVPSLPYKMGNDVSKLIISSFFKLNGITHQLIGKVNASPVFTVDPDLYLAHKDIKGDLKRIDDALEKVIALFNKIRSSYRLNYRDFIYSNDRFTYINEYRISNDVLAKYIYEEEANSDHRIILLDVLGEYQSEPTFMQERDIFNRRDIFVKDTSWLNNIVFMRLLSKTYSDRLDPGLMGQSTVVRSFQMEHEMHRLSMEGNTGDYAKNDNIYRMRDDVKKRHKAIRYERENRG</sequence>